<keyword evidence="1" id="KW-0472">Membrane</keyword>
<dbReference type="KEGG" id="bcx:BCA_1316"/>
<protein>
    <submittedName>
        <fullName evidence="2">Uncharacterized protein</fullName>
    </submittedName>
</protein>
<gene>
    <name evidence="2" type="ordered locus">BCA_1316</name>
</gene>
<name>A0A158RPL2_BACC3</name>
<sequence>MNKLHLKEVKLEELNSTMDTIYAVTGAFLVGGGVIILT</sequence>
<dbReference type="EMBL" id="CP001407">
    <property type="protein sequence ID" value="ACO29304.1"/>
    <property type="molecule type" value="Genomic_DNA"/>
</dbReference>
<keyword evidence="1" id="KW-1133">Transmembrane helix</keyword>
<dbReference type="PATRIC" id="fig|572264.18.peg.1270"/>
<keyword evidence="1" id="KW-0812">Transmembrane</keyword>
<dbReference type="AlphaFoldDB" id="A0A158RPL2"/>
<evidence type="ECO:0000313" key="3">
    <source>
        <dbReference type="Proteomes" id="UP000002210"/>
    </source>
</evidence>
<feature type="transmembrane region" description="Helical" evidence="1">
    <location>
        <begin position="20"/>
        <end position="37"/>
    </location>
</feature>
<proteinExistence type="predicted"/>
<reference evidence="2 3" key="1">
    <citation type="submission" date="2009-02" db="EMBL/GenBank/DDBJ databases">
        <title>Genome sequence of Bacillus cereus 03BB102.</title>
        <authorList>
            <person name="Dodson R.J."/>
            <person name="Jackson P."/>
            <person name="Munk A.C."/>
            <person name="Brettin T."/>
            <person name="Bruce D."/>
            <person name="Detter C."/>
            <person name="Tapia R."/>
            <person name="Han C."/>
            <person name="Sutton G."/>
            <person name="Sims D."/>
        </authorList>
    </citation>
    <scope>NUCLEOTIDE SEQUENCE [LARGE SCALE GENOMIC DNA]</scope>
    <source>
        <strain evidence="2 3">03BB102</strain>
    </source>
</reference>
<evidence type="ECO:0000256" key="1">
    <source>
        <dbReference type="SAM" id="Phobius"/>
    </source>
</evidence>
<organism evidence="2 3">
    <name type="scientific">Bacillus cereus (strain 03BB102)</name>
    <dbReference type="NCBI Taxonomy" id="572264"/>
    <lineage>
        <taxon>Bacteria</taxon>
        <taxon>Bacillati</taxon>
        <taxon>Bacillota</taxon>
        <taxon>Bacilli</taxon>
        <taxon>Bacillales</taxon>
        <taxon>Bacillaceae</taxon>
        <taxon>Bacillus</taxon>
        <taxon>Bacillus cereus group</taxon>
    </lineage>
</organism>
<accession>A0A158RPL2</accession>
<evidence type="ECO:0000313" key="2">
    <source>
        <dbReference type="EMBL" id="ACO29304.1"/>
    </source>
</evidence>
<dbReference type="Proteomes" id="UP000002210">
    <property type="component" value="Chromosome"/>
</dbReference>